<dbReference type="Pfam" id="PF05922">
    <property type="entry name" value="Inhibitor_I9"/>
    <property type="match status" value="1"/>
</dbReference>
<evidence type="ECO:0000256" key="4">
    <source>
        <dbReference type="ARBA" id="ARBA00022729"/>
    </source>
</evidence>
<evidence type="ECO:0000256" key="2">
    <source>
        <dbReference type="ARBA" id="ARBA00011073"/>
    </source>
</evidence>
<evidence type="ECO:0000313" key="16">
    <source>
        <dbReference type="EMBL" id="KFK42556.1"/>
    </source>
</evidence>
<keyword evidence="5 9" id="KW-0378">Hydrolase</keyword>
<evidence type="ECO:0000256" key="3">
    <source>
        <dbReference type="ARBA" id="ARBA00022670"/>
    </source>
</evidence>
<dbReference type="PANTHER" id="PTHR10795">
    <property type="entry name" value="PROPROTEIN CONVERTASE SUBTILISIN/KEXIN"/>
    <property type="match status" value="1"/>
</dbReference>
<dbReference type="MEROPS" id="S08.155"/>
<keyword evidence="4 11" id="KW-0732">Signal</keyword>
<dbReference type="Gene3D" id="3.50.30.30">
    <property type="match status" value="1"/>
</dbReference>
<sequence length="754" mass="80881">MMFVRSLIFFFLIFFASTSNAKQTYVIHTTKTNTKHIVTSLFDSLKTENLQDDDFSLPEIHYVYENAMSGFSATLTDDQLETVKNTKGFLSAYPEELLSLHTTHSPKFLGLEFGFGVWNQTSLAADVIIGLVDTGISPEHVSFRDTHMPPVPSRWKGSCDEGPNFSASTCNKKIIGAGAFFKGYEAIIGRINETTDFRSARDAQGHGTHTASTAAGDIVPKANYYGQAKGFASGMRFTSRIAAYKACWALGCASSDVLAAIDRAISDRVDVISLSLGGSSRPFYVDPIAISGFQAMQKNIFVSCSAGNSGPTESTVSNGAPWLTTVAASYTDRTFPAIVRIRGKNIVGSSLYKGKGFKNVPLVYNRTAGAGNFAEYCIANSLTRKLVEGKIVICIRGGNGRTAKGEEVKRNGGVAMLLVSRVTEGEELLADPHVLPAVSIGFTDGFNLLKYVATGAANTTVASIRFRGTVYGAPAPIVAAFSSRGPSLAGPEIVKPDITAPGLNILAGWSPLSSPSLLASDPRRVVFNIISGTSMACPHVSGIAALIKSVHGDWSPAMIKSALMTTASIINNRNQPISDMGAGPNSVATAFDFGSGNVEPNRAVDPGLVYDLSTVDYLNYLCSLNYTAERILLFSGTKYTCPSNVVLSPGDLNYPSFAVNFVNDVTVRYKRTVTNVGSPTCEYVAHVVEPKGVKVKVEPKVLKFEKVRESLSYTVTFVAEASKNSSSSSFGALVWICDEYKVRSPIAVTWDSNF</sequence>
<protein>
    <recommendedName>
        <fullName evidence="18">Subtilisin-like protease</fullName>
    </recommendedName>
</protein>
<dbReference type="InterPro" id="IPR045051">
    <property type="entry name" value="SBT"/>
</dbReference>
<dbReference type="PRINTS" id="PR00723">
    <property type="entry name" value="SUBTILISIN"/>
</dbReference>
<feature type="active site" description="Charge relay system" evidence="8 9">
    <location>
        <position position="534"/>
    </location>
</feature>
<dbReference type="GO" id="GO:0005576">
    <property type="term" value="C:extracellular region"/>
    <property type="evidence" value="ECO:0007669"/>
    <property type="project" value="UniProtKB-SubCell"/>
</dbReference>
<evidence type="ECO:0008006" key="18">
    <source>
        <dbReference type="Google" id="ProtNLM"/>
    </source>
</evidence>
<feature type="domain" description="Peptidase S8/S53" evidence="12">
    <location>
        <begin position="126"/>
        <end position="574"/>
    </location>
</feature>
<dbReference type="Pfam" id="PF00082">
    <property type="entry name" value="Peptidase_S8"/>
    <property type="match status" value="1"/>
</dbReference>
<gene>
    <name evidence="16" type="ordered locus">AALP_Aa1g010500</name>
</gene>
<evidence type="ECO:0000256" key="8">
    <source>
        <dbReference type="PIRSR" id="PIRSR615500-1"/>
    </source>
</evidence>
<evidence type="ECO:0000313" key="17">
    <source>
        <dbReference type="Proteomes" id="UP000029120"/>
    </source>
</evidence>
<evidence type="ECO:0000259" key="14">
    <source>
        <dbReference type="Pfam" id="PF05922"/>
    </source>
</evidence>
<evidence type="ECO:0000256" key="9">
    <source>
        <dbReference type="PROSITE-ProRule" id="PRU01240"/>
    </source>
</evidence>
<keyword evidence="17" id="KW-1185">Reference proteome</keyword>
<comment type="subcellular location">
    <subcellularLocation>
        <location evidence="1">Secreted</location>
    </subcellularLocation>
</comment>
<dbReference type="Gene3D" id="2.60.40.2310">
    <property type="match status" value="1"/>
</dbReference>
<name>A0A087HKA4_ARAAL</name>
<keyword evidence="6 9" id="KW-0720">Serine protease</keyword>
<feature type="chain" id="PRO_5001823330" description="Subtilisin-like protease" evidence="11">
    <location>
        <begin position="22"/>
        <end position="754"/>
    </location>
</feature>
<dbReference type="PROSITE" id="PS00136">
    <property type="entry name" value="SUBTILASE_ASP"/>
    <property type="match status" value="1"/>
</dbReference>
<evidence type="ECO:0000259" key="12">
    <source>
        <dbReference type="Pfam" id="PF00082"/>
    </source>
</evidence>
<comment type="similarity">
    <text evidence="2 9 10">Belongs to the peptidase S8 family.</text>
</comment>
<feature type="domain" description="Subtilisin-like protease fibronectin type-III" evidence="15">
    <location>
        <begin position="651"/>
        <end position="748"/>
    </location>
</feature>
<dbReference type="GO" id="GO:0031012">
    <property type="term" value="C:extracellular matrix"/>
    <property type="evidence" value="ECO:0007669"/>
    <property type="project" value="EnsemblPlants"/>
</dbReference>
<dbReference type="Pfam" id="PF17766">
    <property type="entry name" value="fn3_6"/>
    <property type="match status" value="1"/>
</dbReference>
<feature type="domain" description="PA" evidence="13">
    <location>
        <begin position="360"/>
        <end position="446"/>
    </location>
</feature>
<dbReference type="FunFam" id="3.40.50.200:FF:000006">
    <property type="entry name" value="Subtilisin-like protease SBT1.5"/>
    <property type="match status" value="1"/>
</dbReference>
<keyword evidence="3 9" id="KW-0645">Protease</keyword>
<dbReference type="GO" id="GO:0006508">
    <property type="term" value="P:proteolysis"/>
    <property type="evidence" value="ECO:0007669"/>
    <property type="project" value="UniProtKB-KW"/>
</dbReference>
<dbReference type="SUPFAM" id="SSF52743">
    <property type="entry name" value="Subtilisin-like"/>
    <property type="match status" value="1"/>
</dbReference>
<dbReference type="InterPro" id="IPR003137">
    <property type="entry name" value="PA_domain"/>
</dbReference>
<dbReference type="EMBL" id="CM002869">
    <property type="protein sequence ID" value="KFK42556.1"/>
    <property type="molecule type" value="Genomic_DNA"/>
</dbReference>
<dbReference type="InterPro" id="IPR037045">
    <property type="entry name" value="S8pro/Inhibitor_I9_sf"/>
</dbReference>
<dbReference type="InterPro" id="IPR023828">
    <property type="entry name" value="Peptidase_S8_Ser-AS"/>
</dbReference>
<dbReference type="InterPro" id="IPR041469">
    <property type="entry name" value="Subtilisin-like_FN3"/>
</dbReference>
<dbReference type="CDD" id="cd02120">
    <property type="entry name" value="PA_subtilisin_like"/>
    <property type="match status" value="1"/>
</dbReference>
<dbReference type="OMA" id="VCERGMN"/>
<evidence type="ECO:0000259" key="15">
    <source>
        <dbReference type="Pfam" id="PF17766"/>
    </source>
</evidence>
<dbReference type="Gene3D" id="3.40.50.200">
    <property type="entry name" value="Peptidase S8/S53 domain"/>
    <property type="match status" value="1"/>
</dbReference>
<evidence type="ECO:0000256" key="10">
    <source>
        <dbReference type="RuleBase" id="RU003355"/>
    </source>
</evidence>
<dbReference type="AlphaFoldDB" id="A0A087HKA4"/>
<evidence type="ECO:0000256" key="1">
    <source>
        <dbReference type="ARBA" id="ARBA00004613"/>
    </source>
</evidence>
<dbReference type="InterPro" id="IPR034197">
    <property type="entry name" value="Peptidases_S8_3"/>
</dbReference>
<feature type="domain" description="Inhibitor I9" evidence="14">
    <location>
        <begin position="24"/>
        <end position="101"/>
    </location>
</feature>
<dbReference type="InterPro" id="IPR036852">
    <property type="entry name" value="Peptidase_S8/S53_dom_sf"/>
</dbReference>
<dbReference type="InterPro" id="IPR000209">
    <property type="entry name" value="Peptidase_S8/S53_dom"/>
</dbReference>
<evidence type="ECO:0000256" key="11">
    <source>
        <dbReference type="SAM" id="SignalP"/>
    </source>
</evidence>
<dbReference type="FunFam" id="3.50.30.30:FF:000005">
    <property type="entry name" value="subtilisin-like protease SBT1.5"/>
    <property type="match status" value="1"/>
</dbReference>
<dbReference type="CDD" id="cd04852">
    <property type="entry name" value="Peptidases_S8_3"/>
    <property type="match status" value="1"/>
</dbReference>
<dbReference type="InterPro" id="IPR015500">
    <property type="entry name" value="Peptidase_S8_subtilisin-rel"/>
</dbReference>
<organism evidence="16 17">
    <name type="scientific">Arabis alpina</name>
    <name type="common">Alpine rock-cress</name>
    <dbReference type="NCBI Taxonomy" id="50452"/>
    <lineage>
        <taxon>Eukaryota</taxon>
        <taxon>Viridiplantae</taxon>
        <taxon>Streptophyta</taxon>
        <taxon>Embryophyta</taxon>
        <taxon>Tracheophyta</taxon>
        <taxon>Spermatophyta</taxon>
        <taxon>Magnoliopsida</taxon>
        <taxon>eudicotyledons</taxon>
        <taxon>Gunneridae</taxon>
        <taxon>Pentapetalae</taxon>
        <taxon>rosids</taxon>
        <taxon>malvids</taxon>
        <taxon>Brassicales</taxon>
        <taxon>Brassicaceae</taxon>
        <taxon>Arabideae</taxon>
        <taxon>Arabis</taxon>
    </lineage>
</organism>
<reference evidence="17" key="1">
    <citation type="journal article" date="2015" name="Nat. Plants">
        <title>Genome expansion of Arabis alpina linked with retrotransposition and reduced symmetric DNA methylation.</title>
        <authorList>
            <person name="Willing E.M."/>
            <person name="Rawat V."/>
            <person name="Mandakova T."/>
            <person name="Maumus F."/>
            <person name="James G.V."/>
            <person name="Nordstroem K.J."/>
            <person name="Becker C."/>
            <person name="Warthmann N."/>
            <person name="Chica C."/>
            <person name="Szarzynska B."/>
            <person name="Zytnicki M."/>
            <person name="Albani M.C."/>
            <person name="Kiefer C."/>
            <person name="Bergonzi S."/>
            <person name="Castaings L."/>
            <person name="Mateos J.L."/>
            <person name="Berns M.C."/>
            <person name="Bujdoso N."/>
            <person name="Piofczyk T."/>
            <person name="de Lorenzo L."/>
            <person name="Barrero-Sicilia C."/>
            <person name="Mateos I."/>
            <person name="Piednoel M."/>
            <person name="Hagmann J."/>
            <person name="Chen-Min-Tao R."/>
            <person name="Iglesias-Fernandez R."/>
            <person name="Schuster S.C."/>
            <person name="Alonso-Blanco C."/>
            <person name="Roudier F."/>
            <person name="Carbonero P."/>
            <person name="Paz-Ares J."/>
            <person name="Davis S.J."/>
            <person name="Pecinka A."/>
            <person name="Quesneville H."/>
            <person name="Colot V."/>
            <person name="Lysak M.A."/>
            <person name="Weigel D."/>
            <person name="Coupland G."/>
            <person name="Schneeberger K."/>
        </authorList>
    </citation>
    <scope>NUCLEOTIDE SEQUENCE [LARGE SCALE GENOMIC DNA]</scope>
    <source>
        <strain evidence="17">cv. Pajares</strain>
    </source>
</reference>
<accession>A0A087HKA4</accession>
<proteinExistence type="inferred from homology"/>
<keyword evidence="7" id="KW-0325">Glycoprotein</keyword>
<feature type="active site" description="Charge relay system" evidence="8 9">
    <location>
        <position position="133"/>
    </location>
</feature>
<dbReference type="Pfam" id="PF02225">
    <property type="entry name" value="PA"/>
    <property type="match status" value="1"/>
</dbReference>
<dbReference type="GO" id="GO:0004252">
    <property type="term" value="F:serine-type endopeptidase activity"/>
    <property type="evidence" value="ECO:0007669"/>
    <property type="project" value="UniProtKB-UniRule"/>
</dbReference>
<dbReference type="PROSITE" id="PS51892">
    <property type="entry name" value="SUBTILASE"/>
    <property type="match status" value="1"/>
</dbReference>
<dbReference type="Gramene" id="KFK42556">
    <property type="protein sequence ID" value="KFK42556"/>
    <property type="gene ID" value="AALP_AA1G010500"/>
</dbReference>
<dbReference type="InterPro" id="IPR023827">
    <property type="entry name" value="Peptidase_S8_Asp-AS"/>
</dbReference>
<evidence type="ECO:0000256" key="7">
    <source>
        <dbReference type="ARBA" id="ARBA00023180"/>
    </source>
</evidence>
<dbReference type="PROSITE" id="PS00138">
    <property type="entry name" value="SUBTILASE_SER"/>
    <property type="match status" value="1"/>
</dbReference>
<evidence type="ECO:0000259" key="13">
    <source>
        <dbReference type="Pfam" id="PF02225"/>
    </source>
</evidence>
<dbReference type="InterPro" id="IPR010259">
    <property type="entry name" value="S8pro/Inhibitor_I9"/>
</dbReference>
<evidence type="ECO:0000256" key="6">
    <source>
        <dbReference type="ARBA" id="ARBA00022825"/>
    </source>
</evidence>
<feature type="signal peptide" evidence="11">
    <location>
        <begin position="1"/>
        <end position="21"/>
    </location>
</feature>
<dbReference type="Gene3D" id="3.30.70.80">
    <property type="entry name" value="Peptidase S8 propeptide/proteinase inhibitor I9"/>
    <property type="match status" value="1"/>
</dbReference>
<dbReference type="FunFam" id="2.60.40.2310:FF:000001">
    <property type="entry name" value="Subtilisin-like protease SBT1.5"/>
    <property type="match status" value="1"/>
</dbReference>
<dbReference type="Proteomes" id="UP000029120">
    <property type="component" value="Chromosome 1"/>
</dbReference>
<feature type="active site" description="Charge relay system" evidence="8 9">
    <location>
        <position position="206"/>
    </location>
</feature>
<dbReference type="eggNOG" id="ENOG502QPRW">
    <property type="taxonomic scope" value="Eukaryota"/>
</dbReference>
<dbReference type="OrthoDB" id="206201at2759"/>
<evidence type="ECO:0000256" key="5">
    <source>
        <dbReference type="ARBA" id="ARBA00022801"/>
    </source>
</evidence>